<evidence type="ECO:0000313" key="2">
    <source>
        <dbReference type="EMBL" id="KJR80478.1"/>
    </source>
</evidence>
<dbReference type="VEuPathDB" id="FungiDB:SPSK_05724"/>
<sequence>MHSNDILFLEPGNFVLPSASAPAYSTSFAVLSQPTGSTPSYFVAPSASGALHSGRNAPSSPPSFQHRQPTSSPTGNSDRPFADVEERQAGPRSVWPREVP</sequence>
<reference evidence="2 3" key="1">
    <citation type="journal article" date="2014" name="BMC Genomics">
        <title>Comparative genomics of the major fungal agents of human and animal Sporotrichosis: Sporothrix schenckii and Sporothrix brasiliensis.</title>
        <authorList>
            <person name="Teixeira M.M."/>
            <person name="de Almeida L.G."/>
            <person name="Kubitschek-Barreira P."/>
            <person name="Alves F.L."/>
            <person name="Kioshima E.S."/>
            <person name="Abadio A.K."/>
            <person name="Fernandes L."/>
            <person name="Derengowski L.S."/>
            <person name="Ferreira K.S."/>
            <person name="Souza R.C."/>
            <person name="Ruiz J.C."/>
            <person name="de Andrade N.C."/>
            <person name="Paes H.C."/>
            <person name="Nicola A.M."/>
            <person name="Albuquerque P."/>
            <person name="Gerber A.L."/>
            <person name="Martins V.P."/>
            <person name="Peconick L.D."/>
            <person name="Neto A.V."/>
            <person name="Chaucanez C.B."/>
            <person name="Silva P.A."/>
            <person name="Cunha O.L."/>
            <person name="de Oliveira F.F."/>
            <person name="dos Santos T.C."/>
            <person name="Barros A.L."/>
            <person name="Soares M.A."/>
            <person name="de Oliveira L.M."/>
            <person name="Marini M.M."/>
            <person name="Villalobos-Duno H."/>
            <person name="Cunha M.M."/>
            <person name="de Hoog S."/>
            <person name="da Silveira J.F."/>
            <person name="Henrissat B."/>
            <person name="Nino-Vega G.A."/>
            <person name="Cisalpino P.S."/>
            <person name="Mora-Montes H.M."/>
            <person name="Almeida S.R."/>
            <person name="Stajich J.E."/>
            <person name="Lopes-Bezerra L.M."/>
            <person name="Vasconcelos A.T."/>
            <person name="Felipe M.S."/>
        </authorList>
    </citation>
    <scope>NUCLEOTIDE SEQUENCE [LARGE SCALE GENOMIC DNA]</scope>
    <source>
        <strain evidence="2 3">1099-18</strain>
    </source>
</reference>
<organism evidence="2 3">
    <name type="scientific">Sporothrix schenckii 1099-18</name>
    <dbReference type="NCBI Taxonomy" id="1397361"/>
    <lineage>
        <taxon>Eukaryota</taxon>
        <taxon>Fungi</taxon>
        <taxon>Dikarya</taxon>
        <taxon>Ascomycota</taxon>
        <taxon>Pezizomycotina</taxon>
        <taxon>Sordariomycetes</taxon>
        <taxon>Sordariomycetidae</taxon>
        <taxon>Ophiostomatales</taxon>
        <taxon>Ophiostomataceae</taxon>
        <taxon>Sporothrix</taxon>
    </lineage>
</organism>
<dbReference type="RefSeq" id="XP_016583154.1">
    <property type="nucleotide sequence ID" value="XM_016732462.1"/>
</dbReference>
<dbReference type="KEGG" id="ssck:SPSK_05724"/>
<dbReference type="AlphaFoldDB" id="A0A0F2LSL7"/>
<protein>
    <submittedName>
        <fullName evidence="2">Uncharacterized protein</fullName>
    </submittedName>
</protein>
<dbReference type="GeneID" id="27667739"/>
<feature type="region of interest" description="Disordered" evidence="1">
    <location>
        <begin position="39"/>
        <end position="100"/>
    </location>
</feature>
<proteinExistence type="predicted"/>
<evidence type="ECO:0000313" key="3">
    <source>
        <dbReference type="Proteomes" id="UP000033710"/>
    </source>
</evidence>
<comment type="caution">
    <text evidence="2">The sequence shown here is derived from an EMBL/GenBank/DDBJ whole genome shotgun (WGS) entry which is preliminary data.</text>
</comment>
<reference evidence="2 3" key="2">
    <citation type="journal article" date="2015" name="Eukaryot. Cell">
        <title>Asexual propagation of a virulent clone complex in a human and feline outbreak of sporotrichosis.</title>
        <authorList>
            <person name="Teixeira Mde M."/>
            <person name="Rodrigues A.M."/>
            <person name="Tsui C.K."/>
            <person name="de Almeida L.G."/>
            <person name="Van Diepeningen A.D."/>
            <person name="van den Ende B.G."/>
            <person name="Fernandes G.F."/>
            <person name="Kano R."/>
            <person name="Hamelin R.C."/>
            <person name="Lopes-Bezerra L.M."/>
            <person name="Vasconcelos A.T."/>
            <person name="de Hoog S."/>
            <person name="de Camargo Z.P."/>
            <person name="Felipe M.S."/>
        </authorList>
    </citation>
    <scope>NUCLEOTIDE SEQUENCE [LARGE SCALE GENOMIC DNA]</scope>
    <source>
        <strain evidence="2 3">1099-18</strain>
    </source>
</reference>
<gene>
    <name evidence="2" type="ORF">SPSK_05724</name>
</gene>
<dbReference type="EMBL" id="AXCR01000012">
    <property type="protein sequence ID" value="KJR80478.1"/>
    <property type="molecule type" value="Genomic_DNA"/>
</dbReference>
<name>A0A0F2LSL7_SPOSC</name>
<evidence type="ECO:0000256" key="1">
    <source>
        <dbReference type="SAM" id="MobiDB-lite"/>
    </source>
</evidence>
<dbReference type="Proteomes" id="UP000033710">
    <property type="component" value="Unassembled WGS sequence"/>
</dbReference>
<accession>A0A0F2LSL7</accession>
<feature type="compositionally biased region" description="Basic and acidic residues" evidence="1">
    <location>
        <begin position="80"/>
        <end position="89"/>
    </location>
</feature>
<feature type="compositionally biased region" description="Polar residues" evidence="1">
    <location>
        <begin position="56"/>
        <end position="77"/>
    </location>
</feature>